<gene>
    <name evidence="1" type="ORF">Krac_5848</name>
</gene>
<dbReference type="STRING" id="485913.Krac_5848"/>
<dbReference type="EMBL" id="ADVG01000003">
    <property type="protein sequence ID" value="EFH84745.1"/>
    <property type="molecule type" value="Genomic_DNA"/>
</dbReference>
<accession>D6TX12</accession>
<sequence>MDCYGGFADGGYLCFFDLGGTIGYALECYISSNLDEIESKLVKTPSNEQYYAELTAAELALDDLLGAFMEQGYQTGMKKRLEEIKMLRRHL</sequence>
<dbReference type="RefSeq" id="WP_007916499.1">
    <property type="nucleotide sequence ID" value="NZ_ADVG01000003.1"/>
</dbReference>
<protein>
    <submittedName>
        <fullName evidence="1">Uncharacterized protein</fullName>
    </submittedName>
</protein>
<dbReference type="Proteomes" id="UP000004508">
    <property type="component" value="Unassembled WGS sequence"/>
</dbReference>
<name>D6TX12_KTERA</name>
<reference evidence="1 2" key="1">
    <citation type="journal article" date="2011" name="Stand. Genomic Sci.">
        <title>Non-contiguous finished genome sequence and contextual data of the filamentous soil bacterium Ktedonobacter racemifer type strain (SOSP1-21).</title>
        <authorList>
            <person name="Chang Y.J."/>
            <person name="Land M."/>
            <person name="Hauser L."/>
            <person name="Chertkov O."/>
            <person name="Del Rio T.G."/>
            <person name="Nolan M."/>
            <person name="Copeland A."/>
            <person name="Tice H."/>
            <person name="Cheng J.F."/>
            <person name="Lucas S."/>
            <person name="Han C."/>
            <person name="Goodwin L."/>
            <person name="Pitluck S."/>
            <person name="Ivanova N."/>
            <person name="Ovchinikova G."/>
            <person name="Pati A."/>
            <person name="Chen A."/>
            <person name="Palaniappan K."/>
            <person name="Mavromatis K."/>
            <person name="Liolios K."/>
            <person name="Brettin T."/>
            <person name="Fiebig A."/>
            <person name="Rohde M."/>
            <person name="Abt B."/>
            <person name="Goker M."/>
            <person name="Detter J.C."/>
            <person name="Woyke T."/>
            <person name="Bristow J."/>
            <person name="Eisen J.A."/>
            <person name="Markowitz V."/>
            <person name="Hugenholtz P."/>
            <person name="Kyrpides N.C."/>
            <person name="Klenk H.P."/>
            <person name="Lapidus A."/>
        </authorList>
    </citation>
    <scope>NUCLEOTIDE SEQUENCE [LARGE SCALE GENOMIC DNA]</scope>
    <source>
        <strain evidence="2">DSM 44963</strain>
    </source>
</reference>
<dbReference type="InParanoid" id="D6TX12"/>
<organism evidence="1 2">
    <name type="scientific">Ktedonobacter racemifer DSM 44963</name>
    <dbReference type="NCBI Taxonomy" id="485913"/>
    <lineage>
        <taxon>Bacteria</taxon>
        <taxon>Bacillati</taxon>
        <taxon>Chloroflexota</taxon>
        <taxon>Ktedonobacteria</taxon>
        <taxon>Ktedonobacterales</taxon>
        <taxon>Ktedonobacteraceae</taxon>
        <taxon>Ktedonobacter</taxon>
    </lineage>
</organism>
<keyword evidence="2" id="KW-1185">Reference proteome</keyword>
<dbReference type="AlphaFoldDB" id="D6TX12"/>
<evidence type="ECO:0000313" key="2">
    <source>
        <dbReference type="Proteomes" id="UP000004508"/>
    </source>
</evidence>
<evidence type="ECO:0000313" key="1">
    <source>
        <dbReference type="EMBL" id="EFH84745.1"/>
    </source>
</evidence>
<comment type="caution">
    <text evidence="1">The sequence shown here is derived from an EMBL/GenBank/DDBJ whole genome shotgun (WGS) entry which is preliminary data.</text>
</comment>
<proteinExistence type="predicted"/>